<name>A0A7J0G5J9_9ERIC</name>
<keyword evidence="3" id="KW-1185">Reference proteome</keyword>
<protein>
    <submittedName>
        <fullName evidence="2">Uncharacterized protein</fullName>
    </submittedName>
</protein>
<feature type="region of interest" description="Disordered" evidence="1">
    <location>
        <begin position="1"/>
        <end position="24"/>
    </location>
</feature>
<sequence>MPVVVAGGKGRWLRENHNGGRGLGHRKLLSVEVPTPPREAPGIRPSPPRPPVEFEAPPGFGEWGWGCGHWTDLDFQLQ</sequence>
<dbReference type="Proteomes" id="UP000585474">
    <property type="component" value="Unassembled WGS sequence"/>
</dbReference>
<reference evidence="2 3" key="1">
    <citation type="submission" date="2019-07" db="EMBL/GenBank/DDBJ databases">
        <title>De Novo Assembly of kiwifruit Actinidia rufa.</title>
        <authorList>
            <person name="Sugita-Konishi S."/>
            <person name="Sato K."/>
            <person name="Mori E."/>
            <person name="Abe Y."/>
            <person name="Kisaki G."/>
            <person name="Hamano K."/>
            <person name="Suezawa K."/>
            <person name="Otani M."/>
            <person name="Fukuda T."/>
            <person name="Manabe T."/>
            <person name="Gomi K."/>
            <person name="Tabuchi M."/>
            <person name="Akimitsu K."/>
            <person name="Kataoka I."/>
        </authorList>
    </citation>
    <scope>NUCLEOTIDE SEQUENCE [LARGE SCALE GENOMIC DNA]</scope>
    <source>
        <strain evidence="3">cv. Fuchu</strain>
    </source>
</reference>
<proteinExistence type="predicted"/>
<evidence type="ECO:0000313" key="2">
    <source>
        <dbReference type="EMBL" id="GFZ06061.1"/>
    </source>
</evidence>
<gene>
    <name evidence="2" type="ORF">Acr_18g0002310</name>
</gene>
<evidence type="ECO:0000313" key="3">
    <source>
        <dbReference type="Proteomes" id="UP000585474"/>
    </source>
</evidence>
<dbReference type="AlphaFoldDB" id="A0A7J0G5J9"/>
<evidence type="ECO:0000256" key="1">
    <source>
        <dbReference type="SAM" id="MobiDB-lite"/>
    </source>
</evidence>
<accession>A0A7J0G5J9</accession>
<organism evidence="2 3">
    <name type="scientific">Actinidia rufa</name>
    <dbReference type="NCBI Taxonomy" id="165716"/>
    <lineage>
        <taxon>Eukaryota</taxon>
        <taxon>Viridiplantae</taxon>
        <taxon>Streptophyta</taxon>
        <taxon>Embryophyta</taxon>
        <taxon>Tracheophyta</taxon>
        <taxon>Spermatophyta</taxon>
        <taxon>Magnoliopsida</taxon>
        <taxon>eudicotyledons</taxon>
        <taxon>Gunneridae</taxon>
        <taxon>Pentapetalae</taxon>
        <taxon>asterids</taxon>
        <taxon>Ericales</taxon>
        <taxon>Actinidiaceae</taxon>
        <taxon>Actinidia</taxon>
    </lineage>
</organism>
<comment type="caution">
    <text evidence="2">The sequence shown here is derived from an EMBL/GenBank/DDBJ whole genome shotgun (WGS) entry which is preliminary data.</text>
</comment>
<dbReference type="EMBL" id="BJWL01000018">
    <property type="protein sequence ID" value="GFZ06061.1"/>
    <property type="molecule type" value="Genomic_DNA"/>
</dbReference>